<dbReference type="EMBL" id="JBHUMF010000028">
    <property type="protein sequence ID" value="MFD2681287.1"/>
    <property type="molecule type" value="Genomic_DNA"/>
</dbReference>
<dbReference type="Pfam" id="PF10803">
    <property type="entry name" value="GerPB"/>
    <property type="match status" value="1"/>
</dbReference>
<evidence type="ECO:0000256" key="1">
    <source>
        <dbReference type="SAM" id="MobiDB-lite"/>
    </source>
</evidence>
<name>A0ABW5RS41_9BACI</name>
<proteinExistence type="predicted"/>
<feature type="region of interest" description="Disordered" evidence="1">
    <location>
        <begin position="38"/>
        <end position="76"/>
    </location>
</feature>
<protein>
    <submittedName>
        <fullName evidence="2">Spore germination protein GerPB</fullName>
    </submittedName>
</protein>
<dbReference type="RefSeq" id="WP_377935374.1">
    <property type="nucleotide sequence ID" value="NZ_JBHUMF010000028.1"/>
</dbReference>
<organism evidence="2 3">
    <name type="scientific">Bacillus seohaeanensis</name>
    <dbReference type="NCBI Taxonomy" id="284580"/>
    <lineage>
        <taxon>Bacteria</taxon>
        <taxon>Bacillati</taxon>
        <taxon>Bacillota</taxon>
        <taxon>Bacilli</taxon>
        <taxon>Bacillales</taxon>
        <taxon>Bacillaceae</taxon>
        <taxon>Bacillus</taxon>
    </lineage>
</organism>
<gene>
    <name evidence="2" type="ORF">ACFSUL_11075</name>
</gene>
<dbReference type="InterPro" id="IPR024255">
    <property type="entry name" value="GerPB"/>
</dbReference>
<evidence type="ECO:0000313" key="3">
    <source>
        <dbReference type="Proteomes" id="UP001597506"/>
    </source>
</evidence>
<evidence type="ECO:0000313" key="2">
    <source>
        <dbReference type="EMBL" id="MFD2681287.1"/>
    </source>
</evidence>
<keyword evidence="3" id="KW-1185">Reference proteome</keyword>
<sequence length="76" mass="7990">MKIYVQQTIQIHSIKIEGMSNSSVFQIGTSGQIQPVSNLYNTGGYTEPAPEPEKNGETAPVDGGEVLVPLSSPTAG</sequence>
<dbReference type="Proteomes" id="UP001597506">
    <property type="component" value="Unassembled WGS sequence"/>
</dbReference>
<reference evidence="3" key="1">
    <citation type="journal article" date="2019" name="Int. J. Syst. Evol. Microbiol.">
        <title>The Global Catalogue of Microorganisms (GCM) 10K type strain sequencing project: providing services to taxonomists for standard genome sequencing and annotation.</title>
        <authorList>
            <consortium name="The Broad Institute Genomics Platform"/>
            <consortium name="The Broad Institute Genome Sequencing Center for Infectious Disease"/>
            <person name="Wu L."/>
            <person name="Ma J."/>
        </authorList>
    </citation>
    <scope>NUCLEOTIDE SEQUENCE [LARGE SCALE GENOMIC DNA]</scope>
    <source>
        <strain evidence="3">KCTC 3913</strain>
    </source>
</reference>
<comment type="caution">
    <text evidence="2">The sequence shown here is derived from an EMBL/GenBank/DDBJ whole genome shotgun (WGS) entry which is preliminary data.</text>
</comment>
<accession>A0ABW5RS41</accession>